<dbReference type="SUPFAM" id="SSF48452">
    <property type="entry name" value="TPR-like"/>
    <property type="match status" value="3"/>
</dbReference>
<keyword evidence="3" id="KW-1185">Reference proteome</keyword>
<dbReference type="InterPro" id="IPR011990">
    <property type="entry name" value="TPR-like_helical_dom_sf"/>
</dbReference>
<reference evidence="2 3" key="1">
    <citation type="submission" date="2018-08" db="EMBL/GenBank/DDBJ databases">
        <title>Genomic Encyclopedia of Archaeal and Bacterial Type Strains, Phase II (KMG-II): from individual species to whole genera.</title>
        <authorList>
            <person name="Goeker M."/>
        </authorList>
    </citation>
    <scope>NUCLEOTIDE SEQUENCE [LARGE SCALE GENOMIC DNA]</scope>
    <source>
        <strain evidence="2 3">DSM 45791</strain>
    </source>
</reference>
<dbReference type="InterPro" id="IPR053137">
    <property type="entry name" value="NLR-like"/>
</dbReference>
<dbReference type="AlphaFoldDB" id="A0A3E0GTC2"/>
<dbReference type="Gene3D" id="1.25.40.10">
    <property type="entry name" value="Tetratricopeptide repeat domain"/>
    <property type="match status" value="2"/>
</dbReference>
<gene>
    <name evidence="2" type="ORF">BCF44_13513</name>
</gene>
<dbReference type="InterPro" id="IPR002182">
    <property type="entry name" value="NB-ARC"/>
</dbReference>
<dbReference type="EMBL" id="QUNO01000035">
    <property type="protein sequence ID" value="REH25974.1"/>
    <property type="molecule type" value="Genomic_DNA"/>
</dbReference>
<evidence type="ECO:0000313" key="3">
    <source>
        <dbReference type="Proteomes" id="UP000256269"/>
    </source>
</evidence>
<dbReference type="Pfam" id="PF13424">
    <property type="entry name" value="TPR_12"/>
    <property type="match status" value="1"/>
</dbReference>
<dbReference type="Pfam" id="PF00931">
    <property type="entry name" value="NB-ARC"/>
    <property type="match status" value="1"/>
</dbReference>
<accession>A0A3E0GTC2</accession>
<evidence type="ECO:0000259" key="1">
    <source>
        <dbReference type="Pfam" id="PF00931"/>
    </source>
</evidence>
<sequence>MQGDPRARFAEQLREVRSLAGGLSLSALAKCSPVLTTSVLSTVLRGEFTRAPRWEVVWALVTACRTLGADQFGNLPRGLRDLSAEQVWRDRHRALVEVLEMHKTIPAAADNTASHLPVAPAPQAGPTHLVGNMGSQAPVDQMVQAHTINGGVHQYHQTSRPVVALPYRWGTVPLRAGAFQDRDAARMIEGALGYGDAVVLTSDGPATTSVLSGLGGVGKTQLAVDYAERQWDAHEIDLLVWVTTGSREAIVSSYAGLAADLTGVEDADPEQGARRLLGWLASSTARWLVVLDDVQSPRDVRDWWPPHSPTGRVVVTTRRRDAALRGHRRRVVEVGVFSEAEALAYLEEALAGQAHLIDGAARLAAELGLLPVALAQAAAYTLDRALTCAEYRVLVTDRQRTLASVLPDPEGLPDQHEQTVAATWSLSIEHANRLPPIGLAGVVLEVASVLDPNGIPVEVFTAPAVLSLLAERTGREVSADQAREGLACLHRLSLITLDARSPARAVRVHGLVQRVTRENQSDEALPALVRLTADALWEVWPEVERDPQLAQVLRANTDAVAVAGGDRMWEPDGHEVLFRAGNSLGEVGLVAEAVDYFQRLYATATRCLGPDHPDTLTTRHNLARWRGQAGDPAGAATAFEALLTDQLRVLGPDHPSTLTTRSSIAYWRGEAGDLAGAAAALEELLTDRLRVLGSDHPDTLTTRHNIARSRGQAGDPAGAAAALEELLTDRLRILGSDHPHTLTTRHNLARWRGQAGDPAGAAAAFEALLTDQLRVLGPDHPSTLTTRHEIAYWRGEAGDLAGATAAFEELLTDELRVLGPDHPHTLITRHNIAGGRGQAGDPAGATAALEELLTDRLRILGPDHPHTLTTRHNLAHWRGQAGDPAWSAAAFEALLTDQLRVLGPDHPSTLTTRHNIAHWRGQAGDPAGAVTAFEELLADRLRVLGPDHPHTLTTRNNLAYWRNRLDREDG</sequence>
<protein>
    <submittedName>
        <fullName evidence="2">Tetratricopeptide repeat protein</fullName>
    </submittedName>
</protein>
<dbReference type="GO" id="GO:0043531">
    <property type="term" value="F:ADP binding"/>
    <property type="evidence" value="ECO:0007669"/>
    <property type="project" value="InterPro"/>
</dbReference>
<dbReference type="Pfam" id="PF13374">
    <property type="entry name" value="TPR_10"/>
    <property type="match status" value="7"/>
</dbReference>
<comment type="caution">
    <text evidence="2">The sequence shown here is derived from an EMBL/GenBank/DDBJ whole genome shotgun (WGS) entry which is preliminary data.</text>
</comment>
<feature type="domain" description="NB-ARC" evidence="1">
    <location>
        <begin position="210"/>
        <end position="348"/>
    </location>
</feature>
<dbReference type="PANTHER" id="PTHR46082">
    <property type="entry name" value="ATP/GTP-BINDING PROTEIN-RELATED"/>
    <property type="match status" value="1"/>
</dbReference>
<evidence type="ECO:0000313" key="2">
    <source>
        <dbReference type="EMBL" id="REH25974.1"/>
    </source>
</evidence>
<dbReference type="RefSeq" id="WP_211353664.1">
    <property type="nucleotide sequence ID" value="NZ_CP144375.1"/>
</dbReference>
<organism evidence="2 3">
    <name type="scientific">Kutzneria buriramensis</name>
    <dbReference type="NCBI Taxonomy" id="1045776"/>
    <lineage>
        <taxon>Bacteria</taxon>
        <taxon>Bacillati</taxon>
        <taxon>Actinomycetota</taxon>
        <taxon>Actinomycetes</taxon>
        <taxon>Pseudonocardiales</taxon>
        <taxon>Pseudonocardiaceae</taxon>
        <taxon>Kutzneria</taxon>
    </lineage>
</organism>
<dbReference type="Gene3D" id="3.40.50.300">
    <property type="entry name" value="P-loop containing nucleotide triphosphate hydrolases"/>
    <property type="match status" value="1"/>
</dbReference>
<dbReference type="InterPro" id="IPR027417">
    <property type="entry name" value="P-loop_NTPase"/>
</dbReference>
<dbReference type="NCBIfam" id="NF040586">
    <property type="entry name" value="FxSxx_TPR"/>
    <property type="match status" value="1"/>
</dbReference>
<dbReference type="PANTHER" id="PTHR46082:SF6">
    <property type="entry name" value="AAA+ ATPASE DOMAIN-CONTAINING PROTEIN-RELATED"/>
    <property type="match status" value="1"/>
</dbReference>
<dbReference type="Proteomes" id="UP000256269">
    <property type="component" value="Unassembled WGS sequence"/>
</dbReference>
<name>A0A3E0GTC2_9PSEU</name>
<proteinExistence type="predicted"/>
<dbReference type="SUPFAM" id="SSF52540">
    <property type="entry name" value="P-loop containing nucleoside triphosphate hydrolases"/>
    <property type="match status" value="1"/>
</dbReference>